<feature type="domain" description="Thiaminase-2/PQQC" evidence="2">
    <location>
        <begin position="21"/>
        <end position="130"/>
    </location>
</feature>
<evidence type="ECO:0000256" key="1">
    <source>
        <dbReference type="ARBA" id="ARBA00004948"/>
    </source>
</evidence>
<comment type="pathway">
    <text evidence="1">Cofactor biosynthesis; thiamine diphosphate biosynthesis.</text>
</comment>
<comment type="caution">
    <text evidence="3">The sequence shown here is derived from an EMBL/GenBank/DDBJ whole genome shotgun (WGS) entry which is preliminary data.</text>
</comment>
<reference evidence="3 4" key="1">
    <citation type="submission" date="2019-03" db="EMBL/GenBank/DDBJ databases">
        <title>Genomic Encyclopedia of Archaeal and Bacterial Type Strains, Phase II (KMG-II): from individual species to whole genera.</title>
        <authorList>
            <person name="Goeker M."/>
        </authorList>
    </citation>
    <scope>NUCLEOTIDE SEQUENCE [LARGE SCALE GENOMIC DNA]</scope>
    <source>
        <strain evidence="3 4">DSM 45499</strain>
    </source>
</reference>
<keyword evidence="4" id="KW-1185">Reference proteome</keyword>
<dbReference type="InterPro" id="IPR016084">
    <property type="entry name" value="Haem_Oase-like_multi-hlx"/>
</dbReference>
<dbReference type="Proteomes" id="UP000294927">
    <property type="component" value="Unassembled WGS sequence"/>
</dbReference>
<dbReference type="Gene3D" id="1.20.910.10">
    <property type="entry name" value="Heme oxygenase-like"/>
    <property type="match status" value="1"/>
</dbReference>
<proteinExistence type="predicted"/>
<dbReference type="OrthoDB" id="3467339at2"/>
<evidence type="ECO:0000313" key="3">
    <source>
        <dbReference type="EMBL" id="TDV42280.1"/>
    </source>
</evidence>
<dbReference type="RefSeq" id="WP_133907466.1">
    <property type="nucleotide sequence ID" value="NZ_SOCP01000018.1"/>
</dbReference>
<dbReference type="SUPFAM" id="SSF48613">
    <property type="entry name" value="Heme oxygenase-like"/>
    <property type="match status" value="1"/>
</dbReference>
<organism evidence="3 4">
    <name type="scientific">Actinophytocola oryzae</name>
    <dbReference type="NCBI Taxonomy" id="502181"/>
    <lineage>
        <taxon>Bacteria</taxon>
        <taxon>Bacillati</taxon>
        <taxon>Actinomycetota</taxon>
        <taxon>Actinomycetes</taxon>
        <taxon>Pseudonocardiales</taxon>
        <taxon>Pseudonocardiaceae</taxon>
    </lineage>
</organism>
<dbReference type="AlphaFoldDB" id="A0A4R7V0G8"/>
<gene>
    <name evidence="3" type="ORF">CLV71_118150</name>
</gene>
<dbReference type="EMBL" id="SOCP01000018">
    <property type="protein sequence ID" value="TDV42280.1"/>
    <property type="molecule type" value="Genomic_DNA"/>
</dbReference>
<accession>A0A4R7V0G8</accession>
<protein>
    <submittedName>
        <fullName evidence="3">Thiaminase</fullName>
    </submittedName>
</protein>
<evidence type="ECO:0000313" key="4">
    <source>
        <dbReference type="Proteomes" id="UP000294927"/>
    </source>
</evidence>
<dbReference type="Pfam" id="PF03070">
    <property type="entry name" value="TENA_THI-4"/>
    <property type="match status" value="1"/>
</dbReference>
<sequence length="209" mass="22643">MDVGSLVDQAQRVLVRSPNRFLDALEAGTVSRDRLRLLAGELYWLVSTDARSSALLAERFPTSTLFAGMAAGEDEALRLLLEFAATLGLGERDLRAYEPMPSAQAYPAYLAQTAAFGGRASLPFAMLVNVAESGGYYTRAADALVANYRFPEPSVAHFRFFSDTPEEMLKLAIDTVSLGLSEGDDPAMLVRTAKMVNAYEAAFWSTLAG</sequence>
<name>A0A4R7V0G8_9PSEU</name>
<evidence type="ECO:0000259" key="2">
    <source>
        <dbReference type="Pfam" id="PF03070"/>
    </source>
</evidence>
<dbReference type="InterPro" id="IPR004305">
    <property type="entry name" value="Thiaminase-2/PQQC"/>
</dbReference>